<name>A0A4R0NTI1_9SPHI</name>
<comment type="cofactor">
    <cofactor evidence="1">
        <name>Mg(2+)</name>
        <dbReference type="ChEBI" id="CHEBI:18420"/>
    </cofactor>
</comment>
<dbReference type="PANTHER" id="PTHR33653:SF1">
    <property type="entry name" value="RIBONUCLEASE VAPC2"/>
    <property type="match status" value="1"/>
</dbReference>
<dbReference type="InterPro" id="IPR050556">
    <property type="entry name" value="Type_II_TA_system_RNase"/>
</dbReference>
<dbReference type="Pfam" id="PF01850">
    <property type="entry name" value="PIN"/>
    <property type="match status" value="1"/>
</dbReference>
<comment type="caution">
    <text evidence="9">The sequence shown here is derived from an EMBL/GenBank/DDBJ whole genome shotgun (WGS) entry which is preliminary data.</text>
</comment>
<evidence type="ECO:0000256" key="4">
    <source>
        <dbReference type="ARBA" id="ARBA00022723"/>
    </source>
</evidence>
<feature type="domain" description="PIN" evidence="8">
    <location>
        <begin position="15"/>
        <end position="128"/>
    </location>
</feature>
<dbReference type="OrthoDB" id="676982at2"/>
<dbReference type="PANTHER" id="PTHR33653">
    <property type="entry name" value="RIBONUCLEASE VAPC2"/>
    <property type="match status" value="1"/>
</dbReference>
<comment type="similarity">
    <text evidence="7">Belongs to the PINc/VapC protein family.</text>
</comment>
<keyword evidence="10" id="KW-1185">Reference proteome</keyword>
<dbReference type="GO" id="GO:0004518">
    <property type="term" value="F:nuclease activity"/>
    <property type="evidence" value="ECO:0007669"/>
    <property type="project" value="UniProtKB-KW"/>
</dbReference>
<protein>
    <submittedName>
        <fullName evidence="9">Type II toxin-antitoxin system VapC family toxin</fullName>
    </submittedName>
</protein>
<dbReference type="CDD" id="cd18738">
    <property type="entry name" value="PIN_VapC4-5_FitB-like"/>
    <property type="match status" value="1"/>
</dbReference>
<evidence type="ECO:0000256" key="1">
    <source>
        <dbReference type="ARBA" id="ARBA00001946"/>
    </source>
</evidence>
<dbReference type="Gene3D" id="3.40.50.1010">
    <property type="entry name" value="5'-nuclease"/>
    <property type="match status" value="1"/>
</dbReference>
<evidence type="ECO:0000256" key="6">
    <source>
        <dbReference type="ARBA" id="ARBA00022842"/>
    </source>
</evidence>
<accession>A0A4R0NTI1</accession>
<keyword evidence="5" id="KW-0378">Hydrolase</keyword>
<sequence>MRKFTKRVGVTFLWDTNTVIYYLQKQLSLPAETFIDEILSISRPAISAITEIELRWWKAATENDIIVLNNSINDSFVYELYSDVKYKTVEIRKEYNVKLPDAIIAATALVNDFTLLSRNSKDFVRIDGLKLVNPFNL</sequence>
<keyword evidence="3" id="KW-0540">Nuclease</keyword>
<evidence type="ECO:0000313" key="10">
    <source>
        <dbReference type="Proteomes" id="UP000291485"/>
    </source>
</evidence>
<keyword evidence="4" id="KW-0479">Metal-binding</keyword>
<evidence type="ECO:0000256" key="2">
    <source>
        <dbReference type="ARBA" id="ARBA00022649"/>
    </source>
</evidence>
<keyword evidence="2" id="KW-1277">Toxin-antitoxin system</keyword>
<evidence type="ECO:0000256" key="5">
    <source>
        <dbReference type="ARBA" id="ARBA00022801"/>
    </source>
</evidence>
<evidence type="ECO:0000313" key="9">
    <source>
        <dbReference type="EMBL" id="TCD02394.1"/>
    </source>
</evidence>
<dbReference type="AlphaFoldDB" id="A0A4R0NTI1"/>
<gene>
    <name evidence="9" type="ORF">EZ449_18730</name>
</gene>
<dbReference type="InterPro" id="IPR029060">
    <property type="entry name" value="PIN-like_dom_sf"/>
</dbReference>
<evidence type="ECO:0000256" key="7">
    <source>
        <dbReference type="ARBA" id="ARBA00038093"/>
    </source>
</evidence>
<proteinExistence type="inferred from homology"/>
<keyword evidence="6" id="KW-0460">Magnesium</keyword>
<organism evidence="9 10">
    <name type="scientific">Pedobacter frigidisoli</name>
    <dbReference type="NCBI Taxonomy" id="2530455"/>
    <lineage>
        <taxon>Bacteria</taxon>
        <taxon>Pseudomonadati</taxon>
        <taxon>Bacteroidota</taxon>
        <taxon>Sphingobacteriia</taxon>
        <taxon>Sphingobacteriales</taxon>
        <taxon>Sphingobacteriaceae</taxon>
        <taxon>Pedobacter</taxon>
    </lineage>
</organism>
<evidence type="ECO:0000259" key="8">
    <source>
        <dbReference type="Pfam" id="PF01850"/>
    </source>
</evidence>
<dbReference type="GO" id="GO:0046872">
    <property type="term" value="F:metal ion binding"/>
    <property type="evidence" value="ECO:0007669"/>
    <property type="project" value="UniProtKB-KW"/>
</dbReference>
<dbReference type="InterPro" id="IPR002716">
    <property type="entry name" value="PIN_dom"/>
</dbReference>
<reference evidence="9 10" key="1">
    <citation type="submission" date="2019-02" db="EMBL/GenBank/DDBJ databases">
        <title>Pedobacter sp. RP-3-11 sp. nov., isolated from Arctic soil.</title>
        <authorList>
            <person name="Dahal R.H."/>
        </authorList>
    </citation>
    <scope>NUCLEOTIDE SEQUENCE [LARGE SCALE GENOMIC DNA]</scope>
    <source>
        <strain evidence="9 10">RP-3-11</strain>
    </source>
</reference>
<dbReference type="Proteomes" id="UP000291485">
    <property type="component" value="Unassembled WGS sequence"/>
</dbReference>
<evidence type="ECO:0000256" key="3">
    <source>
        <dbReference type="ARBA" id="ARBA00022722"/>
    </source>
</evidence>
<dbReference type="SUPFAM" id="SSF88723">
    <property type="entry name" value="PIN domain-like"/>
    <property type="match status" value="1"/>
</dbReference>
<dbReference type="GO" id="GO:0016787">
    <property type="term" value="F:hydrolase activity"/>
    <property type="evidence" value="ECO:0007669"/>
    <property type="project" value="UniProtKB-KW"/>
</dbReference>
<dbReference type="EMBL" id="SJSN01000017">
    <property type="protein sequence ID" value="TCD02394.1"/>
    <property type="molecule type" value="Genomic_DNA"/>
</dbReference>